<dbReference type="PANTHER" id="PTHR43484">
    <property type="match status" value="1"/>
</dbReference>
<comment type="similarity">
    <text evidence="2">Belongs to the FliN/MopA/SpaO family.</text>
</comment>
<protein>
    <submittedName>
        <fullName evidence="8">Flagellar motor switch protein FliN/FliY</fullName>
    </submittedName>
</protein>
<comment type="subcellular location">
    <subcellularLocation>
        <location evidence="1">Cell membrane</location>
        <topology evidence="1">Peripheral membrane protein</topology>
        <orientation evidence="1">Cytoplasmic side</orientation>
    </subcellularLocation>
</comment>
<evidence type="ECO:0000256" key="5">
    <source>
        <dbReference type="ARBA" id="ARBA00022779"/>
    </source>
</evidence>
<accession>A0ABS4XF07</accession>
<dbReference type="InterPro" id="IPR051469">
    <property type="entry name" value="FliN/MopA/SpaO"/>
</dbReference>
<keyword evidence="4" id="KW-0145">Chemotaxis</keyword>
<keyword evidence="8" id="KW-0969">Cilium</keyword>
<dbReference type="Proteomes" id="UP001296993">
    <property type="component" value="Unassembled WGS sequence"/>
</dbReference>
<gene>
    <name evidence="8" type="ORF">JOF47_002354</name>
</gene>
<name>A0ABS4XF07_9MICC</name>
<keyword evidence="8" id="KW-0282">Flagellum</keyword>
<evidence type="ECO:0000256" key="2">
    <source>
        <dbReference type="ARBA" id="ARBA00009226"/>
    </source>
</evidence>
<dbReference type="EMBL" id="JAGIOF010000001">
    <property type="protein sequence ID" value="MBP2386843.1"/>
    <property type="molecule type" value="Genomic_DNA"/>
</dbReference>
<dbReference type="InterPro" id="IPR036429">
    <property type="entry name" value="SpoA-like_sf"/>
</dbReference>
<dbReference type="Gene3D" id="2.30.330.10">
    <property type="entry name" value="SpoA-like"/>
    <property type="match status" value="1"/>
</dbReference>
<keyword evidence="3" id="KW-1003">Cell membrane</keyword>
<comment type="caution">
    <text evidence="8">The sequence shown here is derived from an EMBL/GenBank/DDBJ whole genome shotgun (WGS) entry which is preliminary data.</text>
</comment>
<keyword evidence="6" id="KW-0472">Membrane</keyword>
<proteinExistence type="inferred from homology"/>
<dbReference type="InterPro" id="IPR001543">
    <property type="entry name" value="FliN-like_C"/>
</dbReference>
<evidence type="ECO:0000256" key="3">
    <source>
        <dbReference type="ARBA" id="ARBA00022475"/>
    </source>
</evidence>
<evidence type="ECO:0000256" key="6">
    <source>
        <dbReference type="ARBA" id="ARBA00023136"/>
    </source>
</evidence>
<dbReference type="RefSeq" id="WP_209998267.1">
    <property type="nucleotide sequence ID" value="NZ_BAAAJY010000010.1"/>
</dbReference>
<dbReference type="Pfam" id="PF01052">
    <property type="entry name" value="FliMN_C"/>
    <property type="match status" value="1"/>
</dbReference>
<dbReference type="InterPro" id="IPR001172">
    <property type="entry name" value="FliN_T3SS_HrcQb"/>
</dbReference>
<keyword evidence="9" id="KW-1185">Reference proteome</keyword>
<evidence type="ECO:0000313" key="9">
    <source>
        <dbReference type="Proteomes" id="UP001296993"/>
    </source>
</evidence>
<evidence type="ECO:0000313" key="8">
    <source>
        <dbReference type="EMBL" id="MBP2386843.1"/>
    </source>
</evidence>
<organism evidence="8 9">
    <name type="scientific">Paeniglutamicibacter kerguelensis</name>
    <dbReference type="NCBI Taxonomy" id="254788"/>
    <lineage>
        <taxon>Bacteria</taxon>
        <taxon>Bacillati</taxon>
        <taxon>Actinomycetota</taxon>
        <taxon>Actinomycetes</taxon>
        <taxon>Micrococcales</taxon>
        <taxon>Micrococcaceae</taxon>
        <taxon>Paeniglutamicibacter</taxon>
    </lineage>
</organism>
<evidence type="ECO:0000256" key="1">
    <source>
        <dbReference type="ARBA" id="ARBA00004413"/>
    </source>
</evidence>
<dbReference type="NCBIfam" id="TIGR02480">
    <property type="entry name" value="fliN"/>
    <property type="match status" value="1"/>
</dbReference>
<reference evidence="8 9" key="1">
    <citation type="submission" date="2021-03" db="EMBL/GenBank/DDBJ databases">
        <title>Sequencing the genomes of 1000 actinobacteria strains.</title>
        <authorList>
            <person name="Klenk H.-P."/>
        </authorList>
    </citation>
    <scope>NUCLEOTIDE SEQUENCE [LARGE SCALE GENOMIC DNA]</scope>
    <source>
        <strain evidence="8 9">DSM 15797</strain>
    </source>
</reference>
<evidence type="ECO:0000256" key="4">
    <source>
        <dbReference type="ARBA" id="ARBA00022500"/>
    </source>
</evidence>
<keyword evidence="5" id="KW-0283">Flagellar rotation</keyword>
<keyword evidence="8" id="KW-0966">Cell projection</keyword>
<dbReference type="InterPro" id="IPR012826">
    <property type="entry name" value="FliN"/>
</dbReference>
<feature type="domain" description="Flagellar motor switch protein FliN-like C-terminal" evidence="7">
    <location>
        <begin position="171"/>
        <end position="241"/>
    </location>
</feature>
<dbReference type="SUPFAM" id="SSF101801">
    <property type="entry name" value="Surface presentation of antigens (SPOA)"/>
    <property type="match status" value="1"/>
</dbReference>
<dbReference type="PRINTS" id="PR00956">
    <property type="entry name" value="FLGMOTORFLIN"/>
</dbReference>
<sequence>MIPAPSGTPVLHSTALYAAAAEALAAMLPTPAPVSAKLHAGARDASMLTTMGEIVGATFVGQLSADVLICVDAPLLGGNPGGDGSLISTADVLRPALDAATGVLGVGVLSTDAVVSPEALLGDAETVCFELVSSGSVIGWFALRIRENAAAESANGKNGEDREDVSSRLGRINNVEMALTVEIGRTRMSVRDVLNLEPGAVVELDRSAGAPADILLNGRLIALGEVVVMDQDYGVRITKILDVNEGLS</sequence>
<evidence type="ECO:0000259" key="7">
    <source>
        <dbReference type="Pfam" id="PF01052"/>
    </source>
</evidence>
<dbReference type="PANTHER" id="PTHR43484:SF1">
    <property type="entry name" value="FLAGELLAR MOTOR SWITCH PROTEIN FLIN"/>
    <property type="match status" value="1"/>
</dbReference>